<dbReference type="SUPFAM" id="SSF50685">
    <property type="entry name" value="Barwin-like endoglucanases"/>
    <property type="match status" value="1"/>
</dbReference>
<evidence type="ECO:0000256" key="2">
    <source>
        <dbReference type="ARBA" id="ARBA00007793"/>
    </source>
</evidence>
<evidence type="ECO:0000256" key="7">
    <source>
        <dbReference type="ARBA" id="ARBA00023295"/>
    </source>
</evidence>
<evidence type="ECO:0000256" key="5">
    <source>
        <dbReference type="ARBA" id="ARBA00023001"/>
    </source>
</evidence>
<feature type="domain" description="Glycosyl hydrolases family 45 active site" evidence="9">
    <location>
        <begin position="3"/>
        <end position="196"/>
    </location>
</feature>
<dbReference type="GeneID" id="85308183"/>
<evidence type="ECO:0000256" key="4">
    <source>
        <dbReference type="ARBA" id="ARBA00022801"/>
    </source>
</evidence>
<dbReference type="Gene3D" id="2.40.40.10">
    <property type="entry name" value="RlpA-like domain"/>
    <property type="match status" value="1"/>
</dbReference>
<dbReference type="PANTHER" id="PTHR39730">
    <property type="entry name" value="ENDOGLUCANASE 1"/>
    <property type="match status" value="1"/>
</dbReference>
<keyword evidence="5" id="KW-0136">Cellulose degradation</keyword>
<dbReference type="EMBL" id="MU839032">
    <property type="protein sequence ID" value="KAK1762922.1"/>
    <property type="molecule type" value="Genomic_DNA"/>
</dbReference>
<keyword evidence="4" id="KW-0378">Hydrolase</keyword>
<dbReference type="RefSeq" id="XP_060279135.1">
    <property type="nucleotide sequence ID" value="XM_060424996.1"/>
</dbReference>
<evidence type="ECO:0000256" key="6">
    <source>
        <dbReference type="ARBA" id="ARBA00023277"/>
    </source>
</evidence>
<gene>
    <name evidence="10" type="ORF">QBC33DRAFT_460533</name>
</gene>
<name>A0AAJ0BTT0_9PEZI</name>
<dbReference type="Pfam" id="PF02015">
    <property type="entry name" value="Glyco_hydro_45"/>
    <property type="match status" value="1"/>
</dbReference>
<protein>
    <recommendedName>
        <fullName evidence="3">cellulase</fullName>
        <ecNumber evidence="3">3.2.1.4</ecNumber>
    </recommendedName>
</protein>
<proteinExistence type="inferred from homology"/>
<evidence type="ECO:0000313" key="11">
    <source>
        <dbReference type="Proteomes" id="UP001244011"/>
    </source>
</evidence>
<evidence type="ECO:0000313" key="10">
    <source>
        <dbReference type="EMBL" id="KAK1762922.1"/>
    </source>
</evidence>
<sequence>MIGRYWDCCKPSCAWTGKAAVNQPVFTCDKNDNPLSNFTAKSGCESGGSAYTCTSQEPWAANDLVSYGFAATAISGGTESSWCCACYALTFTSGKAKGKIMLVQSVNTGGDLAGNQFDLQIPGGGTGIFDGCSSQFGGIAGNQYGGISARSECDTMPAKLRPGCQWRFDWFRNSDNPAFTFTQIKCPAELTSKTGCVRSDDSSFPEFKMPANPTWSAPAPTVTAAAYDQCDSLTWDVAKAV</sequence>
<keyword evidence="8" id="KW-0624">Polysaccharide degradation</keyword>
<evidence type="ECO:0000256" key="3">
    <source>
        <dbReference type="ARBA" id="ARBA00012601"/>
    </source>
</evidence>
<keyword evidence="6" id="KW-0119">Carbohydrate metabolism</keyword>
<comment type="catalytic activity">
    <reaction evidence="1">
        <text>Endohydrolysis of (1-&gt;4)-beta-D-glucosidic linkages in cellulose, lichenin and cereal beta-D-glucans.</text>
        <dbReference type="EC" id="3.2.1.4"/>
    </reaction>
</comment>
<dbReference type="EC" id="3.2.1.4" evidence="3"/>
<evidence type="ECO:0000256" key="1">
    <source>
        <dbReference type="ARBA" id="ARBA00000966"/>
    </source>
</evidence>
<dbReference type="GO" id="GO:0030245">
    <property type="term" value="P:cellulose catabolic process"/>
    <property type="evidence" value="ECO:0007669"/>
    <property type="project" value="UniProtKB-KW"/>
</dbReference>
<keyword evidence="7" id="KW-0326">Glycosidase</keyword>
<dbReference type="Proteomes" id="UP001244011">
    <property type="component" value="Unassembled WGS sequence"/>
</dbReference>
<evidence type="ECO:0000259" key="9">
    <source>
        <dbReference type="Pfam" id="PF02015"/>
    </source>
</evidence>
<keyword evidence="11" id="KW-1185">Reference proteome</keyword>
<evidence type="ECO:0000256" key="8">
    <source>
        <dbReference type="ARBA" id="ARBA00023326"/>
    </source>
</evidence>
<dbReference type="InterPro" id="IPR052288">
    <property type="entry name" value="GH45_Enzymes"/>
</dbReference>
<dbReference type="InterPro" id="IPR036908">
    <property type="entry name" value="RlpA-like_sf"/>
</dbReference>
<dbReference type="InterPro" id="IPR000334">
    <property type="entry name" value="Glyco_hydro_45"/>
</dbReference>
<reference evidence="10" key="1">
    <citation type="submission" date="2023-06" db="EMBL/GenBank/DDBJ databases">
        <title>Genome-scale phylogeny and comparative genomics of the fungal order Sordariales.</title>
        <authorList>
            <consortium name="Lawrence Berkeley National Laboratory"/>
            <person name="Hensen N."/>
            <person name="Bonometti L."/>
            <person name="Westerberg I."/>
            <person name="Brannstrom I.O."/>
            <person name="Guillou S."/>
            <person name="Cros-Aarteil S."/>
            <person name="Calhoun S."/>
            <person name="Haridas S."/>
            <person name="Kuo A."/>
            <person name="Mondo S."/>
            <person name="Pangilinan J."/>
            <person name="Riley R."/>
            <person name="Labutti K."/>
            <person name="Andreopoulos B."/>
            <person name="Lipzen A."/>
            <person name="Chen C."/>
            <person name="Yanf M."/>
            <person name="Daum C."/>
            <person name="Ng V."/>
            <person name="Clum A."/>
            <person name="Steindorff A."/>
            <person name="Ohm R."/>
            <person name="Martin F."/>
            <person name="Silar P."/>
            <person name="Natvig D."/>
            <person name="Lalanne C."/>
            <person name="Gautier V."/>
            <person name="Ament-Velasquez S.L."/>
            <person name="Kruys A."/>
            <person name="Hutchinson M.I."/>
            <person name="Powell A.J."/>
            <person name="Barry K."/>
            <person name="Miller A.N."/>
            <person name="Grigoriev I.V."/>
            <person name="Debuchy R."/>
            <person name="Gladieux P."/>
            <person name="Thoren M.H."/>
            <person name="Johannesson H."/>
        </authorList>
    </citation>
    <scope>NUCLEOTIDE SEQUENCE</scope>
    <source>
        <strain evidence="10">8032-3</strain>
    </source>
</reference>
<comment type="similarity">
    <text evidence="2">Belongs to the glycosyl hydrolase 45 (cellulase K) family.</text>
</comment>
<organism evidence="10 11">
    <name type="scientific">Phialemonium atrogriseum</name>
    <dbReference type="NCBI Taxonomy" id="1093897"/>
    <lineage>
        <taxon>Eukaryota</taxon>
        <taxon>Fungi</taxon>
        <taxon>Dikarya</taxon>
        <taxon>Ascomycota</taxon>
        <taxon>Pezizomycotina</taxon>
        <taxon>Sordariomycetes</taxon>
        <taxon>Sordariomycetidae</taxon>
        <taxon>Cephalothecales</taxon>
        <taxon>Cephalothecaceae</taxon>
        <taxon>Phialemonium</taxon>
    </lineage>
</organism>
<comment type="caution">
    <text evidence="10">The sequence shown here is derived from an EMBL/GenBank/DDBJ whole genome shotgun (WGS) entry which is preliminary data.</text>
</comment>
<dbReference type="GO" id="GO:0008810">
    <property type="term" value="F:cellulase activity"/>
    <property type="evidence" value="ECO:0007669"/>
    <property type="project" value="UniProtKB-EC"/>
</dbReference>
<dbReference type="PANTHER" id="PTHR39730:SF1">
    <property type="entry name" value="ENDOGLUCANASE 1"/>
    <property type="match status" value="1"/>
</dbReference>
<dbReference type="AlphaFoldDB" id="A0AAJ0BTT0"/>
<accession>A0AAJ0BTT0</accession>